<evidence type="ECO:0000259" key="17">
    <source>
        <dbReference type="PROSITE" id="PS51918"/>
    </source>
</evidence>
<organism evidence="18 19">
    <name type="scientific">Winogradskyella sediminis</name>
    <dbReference type="NCBI Taxonomy" id="1382466"/>
    <lineage>
        <taxon>Bacteria</taxon>
        <taxon>Pseudomonadati</taxon>
        <taxon>Bacteroidota</taxon>
        <taxon>Flavobacteriia</taxon>
        <taxon>Flavobacteriales</taxon>
        <taxon>Flavobacteriaceae</taxon>
        <taxon>Winogradskyella</taxon>
    </lineage>
</organism>
<dbReference type="Pfam" id="PF04055">
    <property type="entry name" value="Radical_SAM"/>
    <property type="match status" value="1"/>
</dbReference>
<keyword evidence="6 14" id="KW-0963">Cytoplasm</keyword>
<dbReference type="GO" id="GO:0005737">
    <property type="term" value="C:cytoplasm"/>
    <property type="evidence" value="ECO:0007669"/>
    <property type="project" value="UniProtKB-SubCell"/>
</dbReference>
<dbReference type="InterPro" id="IPR013785">
    <property type="entry name" value="Aldolase_TIM"/>
</dbReference>
<evidence type="ECO:0000256" key="2">
    <source>
        <dbReference type="ARBA" id="ARBA00004785"/>
    </source>
</evidence>
<evidence type="ECO:0000256" key="11">
    <source>
        <dbReference type="ARBA" id="ARBA00023014"/>
    </source>
</evidence>
<comment type="cofactor">
    <cofactor evidence="14 16">
        <name>[4Fe-4S] cluster</name>
        <dbReference type="ChEBI" id="CHEBI:49883"/>
    </cofactor>
    <text evidence="14 16">Binds 1 [4Fe-4S] cluster. The cluster is coordinated with 3 cysteines and an exchangeable S-adenosyl-L-methionine.</text>
</comment>
<dbReference type="InterPro" id="IPR006638">
    <property type="entry name" value="Elp3/MiaA/NifB-like_rSAM"/>
</dbReference>
<feature type="binding site" evidence="15">
    <location>
        <position position="172"/>
    </location>
    <ligand>
        <name>S-adenosyl-L-methionine</name>
        <dbReference type="ChEBI" id="CHEBI:59789"/>
        <label>2</label>
    </ligand>
</feature>
<keyword evidence="19" id="KW-1185">Reference proteome</keyword>
<comment type="similarity">
    <text evidence="3 14">Belongs to the anaerobic coproporphyrinogen-III oxidase family.</text>
</comment>
<dbReference type="SMART" id="SM00729">
    <property type="entry name" value="Elp3"/>
    <property type="match status" value="1"/>
</dbReference>
<feature type="domain" description="Radical SAM core" evidence="17">
    <location>
        <begin position="46"/>
        <end position="280"/>
    </location>
</feature>
<dbReference type="GO" id="GO:0004109">
    <property type="term" value="F:coproporphyrinogen oxidase activity"/>
    <property type="evidence" value="ECO:0007669"/>
    <property type="project" value="InterPro"/>
</dbReference>
<dbReference type="RefSeq" id="WP_092444055.1">
    <property type="nucleotide sequence ID" value="NZ_LT629774.1"/>
</dbReference>
<feature type="binding site" evidence="15">
    <location>
        <position position="330"/>
    </location>
    <ligand>
        <name>S-adenosyl-L-methionine</name>
        <dbReference type="ChEBI" id="CHEBI:59789"/>
        <label>1</label>
    </ligand>
</feature>
<dbReference type="SFLD" id="SFLDG01065">
    <property type="entry name" value="anaerobic_coproporphyrinogen-I"/>
    <property type="match status" value="1"/>
</dbReference>
<dbReference type="InterPro" id="IPR034505">
    <property type="entry name" value="Coproporphyrinogen-III_oxidase"/>
</dbReference>
<dbReference type="GO" id="GO:0006782">
    <property type="term" value="P:protoporphyrinogen IX biosynthetic process"/>
    <property type="evidence" value="ECO:0007669"/>
    <property type="project" value="UniProtKB-UniPathway"/>
</dbReference>
<evidence type="ECO:0000256" key="7">
    <source>
        <dbReference type="ARBA" id="ARBA00022691"/>
    </source>
</evidence>
<dbReference type="Gene3D" id="1.10.10.920">
    <property type="match status" value="1"/>
</dbReference>
<dbReference type="PANTHER" id="PTHR13932">
    <property type="entry name" value="COPROPORPHYRINIGEN III OXIDASE"/>
    <property type="match status" value="1"/>
</dbReference>
<keyword evidence="7 14" id="KW-0949">S-adenosyl-L-methionine</keyword>
<feature type="binding site" evidence="16">
    <location>
        <position position="68"/>
    </location>
    <ligand>
        <name>[4Fe-4S] cluster</name>
        <dbReference type="ChEBI" id="CHEBI:49883"/>
        <note>4Fe-4S-S-AdoMet</note>
    </ligand>
</feature>
<keyword evidence="5 14" id="KW-0004">4Fe-4S</keyword>
<feature type="binding site" evidence="15">
    <location>
        <begin position="113"/>
        <end position="114"/>
    </location>
    <ligand>
        <name>S-adenosyl-L-methionine</name>
        <dbReference type="ChEBI" id="CHEBI:59789"/>
        <label>2</label>
    </ligand>
</feature>
<comment type="subcellular location">
    <subcellularLocation>
        <location evidence="1 14">Cytoplasm</location>
    </subcellularLocation>
</comment>
<keyword evidence="11 14" id="KW-0411">Iron-sulfur</keyword>
<dbReference type="Gene3D" id="3.20.20.70">
    <property type="entry name" value="Aldolase class I"/>
    <property type="match status" value="1"/>
</dbReference>
<feature type="binding site" evidence="15">
    <location>
        <begin position="67"/>
        <end position="69"/>
    </location>
    <ligand>
        <name>S-adenosyl-L-methionine</name>
        <dbReference type="ChEBI" id="CHEBI:59789"/>
        <label>2</label>
    </ligand>
</feature>
<feature type="binding site" evidence="16">
    <location>
        <position position="65"/>
    </location>
    <ligand>
        <name>[4Fe-4S] cluster</name>
        <dbReference type="ChEBI" id="CHEBI:49883"/>
        <note>4Fe-4S-S-AdoMet</note>
    </ligand>
</feature>
<evidence type="ECO:0000256" key="16">
    <source>
        <dbReference type="PIRSR" id="PIRSR000167-2"/>
    </source>
</evidence>
<evidence type="ECO:0000256" key="1">
    <source>
        <dbReference type="ARBA" id="ARBA00004496"/>
    </source>
</evidence>
<dbReference type="GO" id="GO:0051989">
    <property type="term" value="F:coproporphyrinogen dehydrogenase activity"/>
    <property type="evidence" value="ECO:0007669"/>
    <property type="project" value="UniProtKB-EC"/>
</dbReference>
<evidence type="ECO:0000256" key="15">
    <source>
        <dbReference type="PIRSR" id="PIRSR000167-1"/>
    </source>
</evidence>
<feature type="binding site" evidence="15">
    <location>
        <position position="112"/>
    </location>
    <ligand>
        <name>S-adenosyl-L-methionine</name>
        <dbReference type="ChEBI" id="CHEBI:59789"/>
        <label>1</label>
    </ligand>
</feature>
<dbReference type="InterPro" id="IPR058240">
    <property type="entry name" value="rSAM_sf"/>
</dbReference>
<feature type="binding site" evidence="15">
    <location>
        <position position="243"/>
    </location>
    <ligand>
        <name>S-adenosyl-L-methionine</name>
        <dbReference type="ChEBI" id="CHEBI:59789"/>
        <label>2</label>
    </ligand>
</feature>
<evidence type="ECO:0000313" key="19">
    <source>
        <dbReference type="Proteomes" id="UP000198963"/>
    </source>
</evidence>
<accession>A0A1H1NDG6</accession>
<keyword evidence="9 14" id="KW-0560">Oxidoreductase</keyword>
<sequence length="454" mass="51966">MSQSLIQKYNVAGPRYTSYPTVPYWDLESFSLEGWKASLQRAFQESNTTEGLSLYIHLPFCESLCTFCGCHKRITKRHEVESPYIKAVLKEWSLYLKLLGSKPVIKELHLGGGTPTFFSPEHLNDLISGILADAELAENYEFSFEGHPNNTTEAHLTTLYNLGFRRVSYGVQDYNLRIQKAINRLQPFENVKRATDLARKIGYTSVGHDIIFGLPFQTEADVIETINKTKALMPDRIAFYSYAHVPWIKGNGQRGFKTSDLPTPDAKRLQYETGKQYFEAAGYVEIGMDHFALKSDSLYKAMEQHTLHRNFMGYTASKTKAMIGLGVSSISDSWYGFAQNVKSNEEYYKLLAQDIIPVFKGHILNTEDLIIRKHILNLMCNFETQWEGETLVFNELPEVLIKLKEFELDGLLQFESKKVIVTEKGKAFIRNICMAFDLLLQRTKPETQLFSMTI</sequence>
<evidence type="ECO:0000256" key="14">
    <source>
        <dbReference type="PIRNR" id="PIRNR000167"/>
    </source>
</evidence>
<dbReference type="PANTHER" id="PTHR13932:SF6">
    <property type="entry name" value="OXYGEN-INDEPENDENT COPROPORPHYRINOGEN III OXIDASE"/>
    <property type="match status" value="1"/>
</dbReference>
<evidence type="ECO:0000256" key="13">
    <source>
        <dbReference type="ARBA" id="ARBA00048321"/>
    </source>
</evidence>
<feature type="binding site" evidence="15">
    <location>
        <position position="184"/>
    </location>
    <ligand>
        <name>S-adenosyl-L-methionine</name>
        <dbReference type="ChEBI" id="CHEBI:59789"/>
        <label>2</label>
    </ligand>
</feature>
<gene>
    <name evidence="18" type="ORF">SAMN04489797_0574</name>
</gene>
<keyword evidence="10 14" id="KW-0408">Iron</keyword>
<dbReference type="PIRSF" id="PIRSF000167">
    <property type="entry name" value="HemN"/>
    <property type="match status" value="1"/>
</dbReference>
<comment type="subunit">
    <text evidence="4">Monomer.</text>
</comment>
<dbReference type="GO" id="GO:0046872">
    <property type="term" value="F:metal ion binding"/>
    <property type="evidence" value="ECO:0007669"/>
    <property type="project" value="UniProtKB-KW"/>
</dbReference>
<dbReference type="InterPro" id="IPR004558">
    <property type="entry name" value="Coprogen_oxidase_HemN"/>
</dbReference>
<evidence type="ECO:0000313" key="18">
    <source>
        <dbReference type="EMBL" id="SDR97031.1"/>
    </source>
</evidence>
<dbReference type="GO" id="GO:0051539">
    <property type="term" value="F:4 iron, 4 sulfur cluster binding"/>
    <property type="evidence" value="ECO:0007669"/>
    <property type="project" value="UniProtKB-KW"/>
</dbReference>
<feature type="binding site" evidence="15">
    <location>
        <position position="145"/>
    </location>
    <ligand>
        <name>S-adenosyl-L-methionine</name>
        <dbReference type="ChEBI" id="CHEBI:59789"/>
        <label>1</label>
    </ligand>
</feature>
<dbReference type="Proteomes" id="UP000198963">
    <property type="component" value="Chromosome I"/>
</dbReference>
<evidence type="ECO:0000256" key="10">
    <source>
        <dbReference type="ARBA" id="ARBA00023004"/>
    </source>
</evidence>
<dbReference type="STRING" id="1249933.SAMN04489797_0574"/>
<dbReference type="SUPFAM" id="SSF102114">
    <property type="entry name" value="Radical SAM enzymes"/>
    <property type="match status" value="1"/>
</dbReference>
<evidence type="ECO:0000256" key="9">
    <source>
        <dbReference type="ARBA" id="ARBA00023002"/>
    </source>
</evidence>
<dbReference type="AlphaFoldDB" id="A0A1H1NDG6"/>
<evidence type="ECO:0000256" key="8">
    <source>
        <dbReference type="ARBA" id="ARBA00022723"/>
    </source>
</evidence>
<comment type="pathway">
    <text evidence="2 14">Porphyrin-containing compound metabolism; protoporphyrin-IX biosynthesis; protoporphyrinogen-IX from coproporphyrinogen-III (AdoMet route): step 1/1.</text>
</comment>
<keyword evidence="12 14" id="KW-0627">Porphyrin biosynthesis</keyword>
<dbReference type="UniPathway" id="UPA00251">
    <property type="reaction ID" value="UER00323"/>
</dbReference>
<dbReference type="SFLD" id="SFLDS00029">
    <property type="entry name" value="Radical_SAM"/>
    <property type="match status" value="1"/>
</dbReference>
<comment type="catalytic activity">
    <reaction evidence="13 14">
        <text>coproporphyrinogen III + 2 S-adenosyl-L-methionine = protoporphyrinogen IX + 2 5'-deoxyadenosine + 2 L-methionine + 2 CO2</text>
        <dbReference type="Rhea" id="RHEA:15425"/>
        <dbReference type="ChEBI" id="CHEBI:16526"/>
        <dbReference type="ChEBI" id="CHEBI:17319"/>
        <dbReference type="ChEBI" id="CHEBI:57307"/>
        <dbReference type="ChEBI" id="CHEBI:57309"/>
        <dbReference type="ChEBI" id="CHEBI:57844"/>
        <dbReference type="ChEBI" id="CHEBI:59789"/>
        <dbReference type="EC" id="1.3.98.3"/>
    </reaction>
</comment>
<name>A0A1H1NDG6_9FLAO</name>
<protein>
    <recommendedName>
        <fullName evidence="14">Coproporphyrinogen-III oxidase</fullName>
        <ecNumber evidence="14">1.3.98.3</ecNumber>
    </recommendedName>
</protein>
<keyword evidence="8 14" id="KW-0479">Metal-binding</keyword>
<evidence type="ECO:0000256" key="5">
    <source>
        <dbReference type="ARBA" id="ARBA00022485"/>
    </source>
</evidence>
<dbReference type="NCBIfam" id="TIGR00538">
    <property type="entry name" value="hemN"/>
    <property type="match status" value="1"/>
</dbReference>
<evidence type="ECO:0000256" key="3">
    <source>
        <dbReference type="ARBA" id="ARBA00005493"/>
    </source>
</evidence>
<evidence type="ECO:0000256" key="6">
    <source>
        <dbReference type="ARBA" id="ARBA00022490"/>
    </source>
</evidence>
<dbReference type="PROSITE" id="PS51918">
    <property type="entry name" value="RADICAL_SAM"/>
    <property type="match status" value="1"/>
</dbReference>
<dbReference type="EC" id="1.3.98.3" evidence="14"/>
<evidence type="ECO:0000256" key="4">
    <source>
        <dbReference type="ARBA" id="ARBA00011245"/>
    </source>
</evidence>
<reference evidence="18 19" key="1">
    <citation type="submission" date="2016-10" db="EMBL/GenBank/DDBJ databases">
        <authorList>
            <person name="Varghese N."/>
            <person name="Submissions S."/>
        </authorList>
    </citation>
    <scope>NUCLEOTIDE SEQUENCE [LARGE SCALE GENOMIC DNA]</scope>
    <source>
        <strain evidence="18 19">RHA_55</strain>
    </source>
</reference>
<evidence type="ECO:0000256" key="12">
    <source>
        <dbReference type="ARBA" id="ARBA00023244"/>
    </source>
</evidence>
<dbReference type="InterPro" id="IPR007197">
    <property type="entry name" value="rSAM"/>
</dbReference>
<dbReference type="SFLD" id="SFLDG01082">
    <property type="entry name" value="B12-binding_domain_containing"/>
    <property type="match status" value="1"/>
</dbReference>
<dbReference type="EMBL" id="LT629774">
    <property type="protein sequence ID" value="SDR97031.1"/>
    <property type="molecule type" value="Genomic_DNA"/>
</dbReference>
<feature type="binding site" evidence="16">
    <location>
        <position position="61"/>
    </location>
    <ligand>
        <name>[4Fe-4S] cluster</name>
        <dbReference type="ChEBI" id="CHEBI:49883"/>
        <note>4Fe-4S-S-AdoMet</note>
    </ligand>
</feature>
<feature type="binding site" evidence="15">
    <location>
        <position position="209"/>
    </location>
    <ligand>
        <name>S-adenosyl-L-methionine</name>
        <dbReference type="ChEBI" id="CHEBI:59789"/>
        <label>2</label>
    </ligand>
</feature>
<feature type="binding site" evidence="15">
    <location>
        <position position="55"/>
    </location>
    <ligand>
        <name>S-adenosyl-L-methionine</name>
        <dbReference type="ChEBI" id="CHEBI:59789"/>
        <label>1</label>
    </ligand>
</feature>
<proteinExistence type="inferred from homology"/>